<dbReference type="SMART" id="SM00028">
    <property type="entry name" value="TPR"/>
    <property type="match status" value="3"/>
</dbReference>
<dbReference type="InterPro" id="IPR019734">
    <property type="entry name" value="TPR_rpt"/>
</dbReference>
<dbReference type="Proteomes" id="UP000192578">
    <property type="component" value="Unassembled WGS sequence"/>
</dbReference>
<gene>
    <name evidence="3" type="ORF">BV898_16705</name>
</gene>
<evidence type="ECO:0000313" key="3">
    <source>
        <dbReference type="EMBL" id="OWA52247.1"/>
    </source>
</evidence>
<comment type="caution">
    <text evidence="3">The sequence shown here is derived from an EMBL/GenBank/DDBJ whole genome shotgun (WGS) entry which is preliminary data.</text>
</comment>
<dbReference type="PROSITE" id="PS50293">
    <property type="entry name" value="TPR_REGION"/>
    <property type="match status" value="1"/>
</dbReference>
<dbReference type="PANTHER" id="PTHR23082:SF0">
    <property type="entry name" value="GENERAL TRANSCRIPTION FACTOR 3C POLYPEPTIDE 3"/>
    <property type="match status" value="1"/>
</dbReference>
<feature type="region of interest" description="Disordered" evidence="2">
    <location>
        <begin position="1"/>
        <end position="57"/>
    </location>
</feature>
<dbReference type="Gene3D" id="1.25.40.10">
    <property type="entry name" value="Tetratricopeptide repeat domain"/>
    <property type="match status" value="3"/>
</dbReference>
<dbReference type="EMBL" id="MTYJ01000258">
    <property type="protein sequence ID" value="OWA52247.1"/>
    <property type="molecule type" value="Genomic_DNA"/>
</dbReference>
<dbReference type="InterPro" id="IPR011990">
    <property type="entry name" value="TPR-like_helical_dom_sf"/>
</dbReference>
<feature type="compositionally biased region" description="Acidic residues" evidence="2">
    <location>
        <begin position="28"/>
        <end position="39"/>
    </location>
</feature>
<dbReference type="SUPFAM" id="SSF48452">
    <property type="entry name" value="TPR-like"/>
    <property type="match status" value="2"/>
</dbReference>
<dbReference type="InterPro" id="IPR039340">
    <property type="entry name" value="Tfc4/TFIIIC-102/Sfc4"/>
</dbReference>
<accession>A0A9X6NE01</accession>
<dbReference type="Pfam" id="PF13181">
    <property type="entry name" value="TPR_8"/>
    <property type="match status" value="3"/>
</dbReference>
<dbReference type="GO" id="GO:0000127">
    <property type="term" value="C:transcription factor TFIIIC complex"/>
    <property type="evidence" value="ECO:0007669"/>
    <property type="project" value="TreeGrafter"/>
</dbReference>
<proteinExistence type="predicted"/>
<dbReference type="GO" id="GO:0006383">
    <property type="term" value="P:transcription by RNA polymerase III"/>
    <property type="evidence" value="ECO:0007669"/>
    <property type="project" value="InterPro"/>
</dbReference>
<keyword evidence="4" id="KW-1185">Reference proteome</keyword>
<organism evidence="3 4">
    <name type="scientific">Hypsibius exemplaris</name>
    <name type="common">Freshwater tardigrade</name>
    <dbReference type="NCBI Taxonomy" id="2072580"/>
    <lineage>
        <taxon>Eukaryota</taxon>
        <taxon>Metazoa</taxon>
        <taxon>Ecdysozoa</taxon>
        <taxon>Tardigrada</taxon>
        <taxon>Eutardigrada</taxon>
        <taxon>Parachela</taxon>
        <taxon>Hypsibioidea</taxon>
        <taxon>Hypsibiidae</taxon>
        <taxon>Hypsibius</taxon>
    </lineage>
</organism>
<reference evidence="4" key="1">
    <citation type="submission" date="2017-01" db="EMBL/GenBank/DDBJ databases">
        <title>Comparative genomics of anhydrobiosis in the tardigrade Hypsibius dujardini.</title>
        <authorList>
            <person name="Yoshida Y."/>
            <person name="Koutsovoulos G."/>
            <person name="Laetsch D."/>
            <person name="Stevens L."/>
            <person name="Kumar S."/>
            <person name="Horikawa D."/>
            <person name="Ishino K."/>
            <person name="Komine S."/>
            <person name="Tomita M."/>
            <person name="Blaxter M."/>
            <person name="Arakawa K."/>
        </authorList>
    </citation>
    <scope>NUCLEOTIDE SEQUENCE [LARGE SCALE GENOMIC DNA]</scope>
    <source>
        <strain evidence="4">Z151</strain>
    </source>
</reference>
<sequence>MDFDTKEEPMQSGEGGAFSHLGDLLSAFDDDDYDNILGDEEPRTRGETSPERARKARRAQSLPEKFTLLYKRGADLYLDGEHEEALETFMEISHGVKNYAPLYNQMADCLQCLGRMEEAFEACRQAVAVDAGYLEAWARYVELAELTDSADLVHGLKKYIRLNLEKGDTSVLPHIRRLIELLETDKTQSANRIRRVLFHLQYRAEPGGNRAECFLLGQSIARTYLASQRADQAIKTLQPIVSTALANKEVLPNELISIYMECLLEKKQHEEAFRVLSGFKMIDLVCPSSAEAFRVDTVESVDVKAEVPFAIVTAACIVMTEFDNYESVAGLIQKRILAVNSFPDVTLLLSLATSLFNKKQLAVAEEILGRLYQQPDCHTPEFFYQLGKVYESRGDVKHALDAFNRALSLRSSFRDARYRIRRLGMPVPRAANLGTVDHRNQAIKIQKQVYREYLQKLEQKDDAEALIRAVEMVTATFAHLDEPEAIYESLLLNVASPLRMDFPLQDLLLYAPCIATNDVPLEQFWQVIIQGCGLAFRLKNYKDMIVLCGAGLRTGDFGPDSEKKTTLRKIIVIAAYYLHGPRFSLRYFRDHLTNEKRAELSPTDWNFFYLLVTLGGSGQVFGKWAARWISLYGYSAKNLNIVAMSANDALRRGNYRHAHELYSTILNHEMENAPWYVLLHMGIICVNLACATHCGSRVKLYTTGMIFLEKYGARRGVCPEVLYNKARAAQQFGDTAEAMHLYEECVELCDRTNVDQDQSFVDFRVQALFNLRLLYIRNGNVLHLRQMHKQQLSWKTIKANLPDVYAPL</sequence>
<evidence type="ECO:0000313" key="4">
    <source>
        <dbReference type="Proteomes" id="UP000192578"/>
    </source>
</evidence>
<protein>
    <recommendedName>
        <fullName evidence="5">General transcription factor 3C polypeptide 3</fullName>
    </recommendedName>
</protein>
<name>A0A9X6NE01_HYPEX</name>
<keyword evidence="1" id="KW-0802">TPR repeat</keyword>
<evidence type="ECO:0008006" key="5">
    <source>
        <dbReference type="Google" id="ProtNLM"/>
    </source>
</evidence>
<feature type="compositionally biased region" description="Basic and acidic residues" evidence="2">
    <location>
        <begin position="40"/>
        <end position="53"/>
    </location>
</feature>
<evidence type="ECO:0000256" key="1">
    <source>
        <dbReference type="PROSITE-ProRule" id="PRU00339"/>
    </source>
</evidence>
<dbReference type="AlphaFoldDB" id="A0A9X6NE01"/>
<dbReference type="PANTHER" id="PTHR23082">
    <property type="entry name" value="TRANSCRIPTION INITIATION FACTOR IIIC TFIIIC , POLYPEPTIDE 3-RELATED"/>
    <property type="match status" value="1"/>
</dbReference>
<dbReference type="PROSITE" id="PS50005">
    <property type="entry name" value="TPR"/>
    <property type="match status" value="1"/>
</dbReference>
<evidence type="ECO:0000256" key="2">
    <source>
        <dbReference type="SAM" id="MobiDB-lite"/>
    </source>
</evidence>
<feature type="repeat" description="TPR" evidence="1">
    <location>
        <begin position="380"/>
        <end position="413"/>
    </location>
</feature>
<dbReference type="OrthoDB" id="10256606at2759"/>